<reference evidence="8 9" key="1">
    <citation type="submission" date="2018-03" db="EMBL/GenBank/DDBJ databases">
        <title>Genomic Encyclopedia of Archaeal and Bacterial Type Strains, Phase II (KMG-II): from individual species to whole genera.</title>
        <authorList>
            <person name="Goeker M."/>
        </authorList>
    </citation>
    <scope>NUCLEOTIDE SEQUENCE [LARGE SCALE GENOMIC DNA]</scope>
    <source>
        <strain evidence="8 9">DSM 29057</strain>
    </source>
</reference>
<dbReference type="Gene3D" id="3.80.20.20">
    <property type="entry name" value="Receptor L-domain"/>
    <property type="match status" value="2"/>
</dbReference>
<sequence>MVARWCLEVTSLAINELTHILITNMKKIYLLISICFLSQYVNAQTCNVSDFTSQQQLDNFKIQNPGCKTILGSVTITGADITNLNGLSNITRILGDVTIINNPTLPNMSGLDALTDINGRLTINDNSLLLNVDGLGSLANIYDGINIEANPSLTNLSGLQSLSYVNSYLRVVYNPVLTSVEAFSKITSVTDFLSVGANPKLESLSGLHNITTASSVSIALNDKLLNLDGLRSLARTTGYLYIAYNPLLTNLQGLNKLKSIGYYLNVTNNNALTSLNGLDSLESASQIQIQNNANLSECATRPICLIRLGNATAFYVAFNATGCNSMGELATGCGLLPVDLVSFSGENRTEGNVLKWVTASEINNKGFEVERSSNGKLFQKIAFVEGNTDSRQALNYSFTDLAPYALTYYRLKQIDWDGTSTYSKMVFVKGSKQVVSVYPNPSHGRLTIRAQNQNQPYSIKNEQGITVIKSPVLPDKEISTKSWQDGIYFLTVGSEVFKILVAND</sequence>
<dbReference type="Gene3D" id="2.60.40.10">
    <property type="entry name" value="Immunoglobulins"/>
    <property type="match status" value="1"/>
</dbReference>
<gene>
    <name evidence="8" type="ORF">CLV60_104173</name>
</gene>
<evidence type="ECO:0000313" key="9">
    <source>
        <dbReference type="Proteomes" id="UP000241964"/>
    </source>
</evidence>
<keyword evidence="4" id="KW-0732">Signal</keyword>
<dbReference type="SUPFAM" id="SSF52058">
    <property type="entry name" value="L domain-like"/>
    <property type="match status" value="3"/>
</dbReference>
<evidence type="ECO:0000256" key="3">
    <source>
        <dbReference type="ARBA" id="ARBA00022525"/>
    </source>
</evidence>
<dbReference type="Proteomes" id="UP000241964">
    <property type="component" value="Unassembled WGS sequence"/>
</dbReference>
<dbReference type="InterPro" id="IPR036941">
    <property type="entry name" value="Rcpt_L-dom_sf"/>
</dbReference>
<protein>
    <submittedName>
        <fullName evidence="8">Putative secreted protein (Por secretion system target)</fullName>
    </submittedName>
</protein>
<evidence type="ECO:0000256" key="5">
    <source>
        <dbReference type="ARBA" id="ARBA00023180"/>
    </source>
</evidence>
<comment type="subcellular location">
    <subcellularLocation>
        <location evidence="1">Secreted</location>
        <location evidence="1">Cell wall</location>
    </subcellularLocation>
</comment>
<dbReference type="Pfam" id="PF18962">
    <property type="entry name" value="Por_Secre_tail"/>
    <property type="match status" value="1"/>
</dbReference>
<dbReference type="PANTHER" id="PTHR31018:SF3">
    <property type="entry name" value="RECEPTOR PROTEIN-TYROSINE KINASE"/>
    <property type="match status" value="1"/>
</dbReference>
<keyword evidence="9" id="KW-1185">Reference proteome</keyword>
<evidence type="ECO:0000256" key="1">
    <source>
        <dbReference type="ARBA" id="ARBA00004191"/>
    </source>
</evidence>
<evidence type="ECO:0000313" key="8">
    <source>
        <dbReference type="EMBL" id="PSL30231.1"/>
    </source>
</evidence>
<evidence type="ECO:0000256" key="4">
    <source>
        <dbReference type="ARBA" id="ARBA00022729"/>
    </source>
</evidence>
<dbReference type="InterPro" id="IPR013783">
    <property type="entry name" value="Ig-like_fold"/>
</dbReference>
<feature type="domain" description="Secretion system C-terminal sorting" evidence="7">
    <location>
        <begin position="437"/>
        <end position="495"/>
    </location>
</feature>
<dbReference type="EMBL" id="PYAS01000004">
    <property type="protein sequence ID" value="PSL30231.1"/>
    <property type="molecule type" value="Genomic_DNA"/>
</dbReference>
<dbReference type="RefSeq" id="WP_106595130.1">
    <property type="nucleotide sequence ID" value="NZ_PYAS01000004.1"/>
</dbReference>
<keyword evidence="2" id="KW-0134">Cell wall</keyword>
<feature type="domain" description="Receptor L-domain" evidence="6">
    <location>
        <begin position="66"/>
        <end position="126"/>
    </location>
</feature>
<dbReference type="InterPro" id="IPR051648">
    <property type="entry name" value="CWI-Assembly_Regulator"/>
</dbReference>
<name>A0A2P8G8C7_9BACT</name>
<keyword evidence="5" id="KW-0325">Glycoprotein</keyword>
<comment type="caution">
    <text evidence="8">The sequence shown here is derived from an EMBL/GenBank/DDBJ whole genome shotgun (WGS) entry which is preliminary data.</text>
</comment>
<organism evidence="8 9">
    <name type="scientific">Dyadobacter jiangsuensis</name>
    <dbReference type="NCBI Taxonomy" id="1591085"/>
    <lineage>
        <taxon>Bacteria</taxon>
        <taxon>Pseudomonadati</taxon>
        <taxon>Bacteroidota</taxon>
        <taxon>Cytophagia</taxon>
        <taxon>Cytophagales</taxon>
        <taxon>Spirosomataceae</taxon>
        <taxon>Dyadobacter</taxon>
    </lineage>
</organism>
<proteinExistence type="predicted"/>
<dbReference type="OrthoDB" id="911615at2"/>
<dbReference type="PANTHER" id="PTHR31018">
    <property type="entry name" value="SPORULATION-SPECIFIC PROTEIN-RELATED"/>
    <property type="match status" value="1"/>
</dbReference>
<evidence type="ECO:0000256" key="2">
    <source>
        <dbReference type="ARBA" id="ARBA00022512"/>
    </source>
</evidence>
<dbReference type="InterPro" id="IPR000494">
    <property type="entry name" value="Rcpt_L-dom"/>
</dbReference>
<dbReference type="AlphaFoldDB" id="A0A2P8G8C7"/>
<dbReference type="NCBIfam" id="TIGR04183">
    <property type="entry name" value="Por_Secre_tail"/>
    <property type="match status" value="1"/>
</dbReference>
<dbReference type="InterPro" id="IPR026444">
    <property type="entry name" value="Secre_tail"/>
</dbReference>
<accession>A0A2P8G8C7</accession>
<keyword evidence="3" id="KW-0964">Secreted</keyword>
<evidence type="ECO:0000259" key="6">
    <source>
        <dbReference type="Pfam" id="PF01030"/>
    </source>
</evidence>
<dbReference type="Pfam" id="PF01030">
    <property type="entry name" value="Recep_L_domain"/>
    <property type="match status" value="1"/>
</dbReference>
<dbReference type="GO" id="GO:0030313">
    <property type="term" value="C:cell envelope"/>
    <property type="evidence" value="ECO:0007669"/>
    <property type="project" value="UniProtKB-SubCell"/>
</dbReference>
<evidence type="ECO:0000259" key="7">
    <source>
        <dbReference type="Pfam" id="PF18962"/>
    </source>
</evidence>